<dbReference type="GO" id="GO:0046872">
    <property type="term" value="F:metal ion binding"/>
    <property type="evidence" value="ECO:0007669"/>
    <property type="project" value="UniProtKB-KW"/>
</dbReference>
<gene>
    <name evidence="2" type="ORF">SAMN06296036_1401</name>
</gene>
<proteinExistence type="predicted"/>
<dbReference type="SMART" id="SM01260">
    <property type="entry name" value="LANC_like"/>
    <property type="match status" value="1"/>
</dbReference>
<dbReference type="PANTHER" id="PTHR12736">
    <property type="entry name" value="LANC-LIKE PROTEIN"/>
    <property type="match status" value="1"/>
</dbReference>
<protein>
    <submittedName>
        <fullName evidence="2">Lanthionine synthetase C-like protein</fullName>
    </submittedName>
</protein>
<dbReference type="CDD" id="cd04794">
    <property type="entry name" value="euk_LANCL"/>
    <property type="match status" value="1"/>
</dbReference>
<keyword evidence="1" id="KW-0862">Zinc</keyword>
<dbReference type="AlphaFoldDB" id="A0A1Y6CPR2"/>
<organism evidence="2 3">
    <name type="scientific">Pseudobacteriovorax antillogorgiicola</name>
    <dbReference type="NCBI Taxonomy" id="1513793"/>
    <lineage>
        <taxon>Bacteria</taxon>
        <taxon>Pseudomonadati</taxon>
        <taxon>Bdellovibrionota</taxon>
        <taxon>Oligoflexia</taxon>
        <taxon>Oligoflexales</taxon>
        <taxon>Pseudobacteriovoracaceae</taxon>
        <taxon>Pseudobacteriovorax</taxon>
    </lineage>
</organism>
<reference evidence="3" key="1">
    <citation type="submission" date="2017-04" db="EMBL/GenBank/DDBJ databases">
        <authorList>
            <person name="Varghese N."/>
            <person name="Submissions S."/>
        </authorList>
    </citation>
    <scope>NUCLEOTIDE SEQUENCE [LARGE SCALE GENOMIC DNA]</scope>
    <source>
        <strain evidence="3">RKEM611</strain>
    </source>
</reference>
<dbReference type="Proteomes" id="UP000192907">
    <property type="component" value="Unassembled WGS sequence"/>
</dbReference>
<dbReference type="OrthoDB" id="5291353at2"/>
<feature type="binding site" evidence="1">
    <location>
        <position position="335"/>
    </location>
    <ligand>
        <name>Zn(2+)</name>
        <dbReference type="ChEBI" id="CHEBI:29105"/>
    </ligand>
</feature>
<evidence type="ECO:0000313" key="3">
    <source>
        <dbReference type="Proteomes" id="UP000192907"/>
    </source>
</evidence>
<keyword evidence="1" id="KW-0479">Metal-binding</keyword>
<dbReference type="EMBL" id="FWZT01000040">
    <property type="protein sequence ID" value="SMF82154.1"/>
    <property type="molecule type" value="Genomic_DNA"/>
</dbReference>
<dbReference type="GO" id="GO:0005886">
    <property type="term" value="C:plasma membrane"/>
    <property type="evidence" value="ECO:0007669"/>
    <property type="project" value="TreeGrafter"/>
</dbReference>
<accession>A0A1Y6CPR2</accession>
<feature type="binding site" evidence="1">
    <location>
        <position position="336"/>
    </location>
    <ligand>
        <name>Zn(2+)</name>
        <dbReference type="ChEBI" id="CHEBI:29105"/>
    </ligand>
</feature>
<feature type="binding site" evidence="1">
    <location>
        <position position="290"/>
    </location>
    <ligand>
        <name>Zn(2+)</name>
        <dbReference type="ChEBI" id="CHEBI:29105"/>
    </ligand>
</feature>
<keyword evidence="3" id="KW-1185">Reference proteome</keyword>
<dbReference type="SUPFAM" id="SSF158745">
    <property type="entry name" value="LanC-like"/>
    <property type="match status" value="1"/>
</dbReference>
<name>A0A1Y6CPR2_9BACT</name>
<dbReference type="GO" id="GO:0031179">
    <property type="term" value="P:peptide modification"/>
    <property type="evidence" value="ECO:0007669"/>
    <property type="project" value="InterPro"/>
</dbReference>
<dbReference type="STRING" id="1513793.SAMN06296036_1401"/>
<dbReference type="GO" id="GO:0005975">
    <property type="term" value="P:carbohydrate metabolic process"/>
    <property type="evidence" value="ECO:0007669"/>
    <property type="project" value="InterPro"/>
</dbReference>
<dbReference type="PRINTS" id="PR01950">
    <property type="entry name" value="LANCSUPER"/>
</dbReference>
<dbReference type="RefSeq" id="WP_132326064.1">
    <property type="nucleotide sequence ID" value="NZ_FWZT01000040.1"/>
</dbReference>
<dbReference type="InterPro" id="IPR007822">
    <property type="entry name" value="LANC-like"/>
</dbReference>
<dbReference type="PANTHER" id="PTHR12736:SF21">
    <property type="entry name" value="LANC-LIKE PROTEIN 2"/>
    <property type="match status" value="1"/>
</dbReference>
<dbReference type="Pfam" id="PF05147">
    <property type="entry name" value="LANC_like"/>
    <property type="match status" value="1"/>
</dbReference>
<sequence length="405" mass="45742">MFNPDRHEALNASEFNPEKIRQCIHDICSFAIENRKSSYLWESQEDENPRIPLNKTLYFGASGSILSLARLSQRHDFKLPWSVADAIENVWKSFDEDPDFIVEGVLSAGSDDPQLGKATPSYFLGSVGVLLARYVYSSATREQTQVMLEEELRSNLKNPTLEPLWAGSGTVIAACFMWSLTKGEVWKMLIQDHFNFYWAELESYASMKVWNQKLYESSFYMTGAGHGFVGNLFPFFKAFDALDQPSQDLLLQEGLQTILNTATVNGDKANWVSDLQKPKPGKDPYLVQWCHGSPGFIVSLDPLPVGIRPDIDELLVKAGNLVWEAGPLKKKAALCHGTDGNGYAFLKMYRRTNDSVWLSRARQFAMHAMSQRSMRSSTWNGDLGLALYLDACLQEDADFPFLDWI</sequence>
<dbReference type="Gene3D" id="1.50.10.10">
    <property type="match status" value="1"/>
</dbReference>
<evidence type="ECO:0000313" key="2">
    <source>
        <dbReference type="EMBL" id="SMF82154.1"/>
    </source>
</evidence>
<dbReference type="InterPro" id="IPR012341">
    <property type="entry name" value="6hp_glycosidase-like_sf"/>
</dbReference>
<evidence type="ECO:0000256" key="1">
    <source>
        <dbReference type="PIRSR" id="PIRSR607822-1"/>
    </source>
</evidence>